<organism evidence="2 3">
    <name type="scientific">Paraphoma chrysanthemicola</name>
    <dbReference type="NCBI Taxonomy" id="798071"/>
    <lineage>
        <taxon>Eukaryota</taxon>
        <taxon>Fungi</taxon>
        <taxon>Dikarya</taxon>
        <taxon>Ascomycota</taxon>
        <taxon>Pezizomycotina</taxon>
        <taxon>Dothideomycetes</taxon>
        <taxon>Pleosporomycetidae</taxon>
        <taxon>Pleosporales</taxon>
        <taxon>Pleosporineae</taxon>
        <taxon>Phaeosphaeriaceae</taxon>
        <taxon>Paraphoma</taxon>
    </lineage>
</organism>
<comment type="caution">
    <text evidence="2">The sequence shown here is derived from an EMBL/GenBank/DDBJ whole genome shotgun (WGS) entry which is preliminary data.</text>
</comment>
<protein>
    <submittedName>
        <fullName evidence="2">Uncharacterized protein</fullName>
    </submittedName>
</protein>
<feature type="transmembrane region" description="Helical" evidence="1">
    <location>
        <begin position="15"/>
        <end position="34"/>
    </location>
</feature>
<dbReference type="Proteomes" id="UP000813461">
    <property type="component" value="Unassembled WGS sequence"/>
</dbReference>
<keyword evidence="3" id="KW-1185">Reference proteome</keyword>
<dbReference type="EMBL" id="JAGMVJ010000014">
    <property type="protein sequence ID" value="KAH7082185.1"/>
    <property type="molecule type" value="Genomic_DNA"/>
</dbReference>
<name>A0A8K0R0N4_9PLEO</name>
<accession>A0A8K0R0N4</accession>
<reference evidence="2" key="1">
    <citation type="journal article" date="2021" name="Nat. Commun.">
        <title>Genetic determinants of endophytism in the Arabidopsis root mycobiome.</title>
        <authorList>
            <person name="Mesny F."/>
            <person name="Miyauchi S."/>
            <person name="Thiergart T."/>
            <person name="Pickel B."/>
            <person name="Atanasova L."/>
            <person name="Karlsson M."/>
            <person name="Huettel B."/>
            <person name="Barry K.W."/>
            <person name="Haridas S."/>
            <person name="Chen C."/>
            <person name="Bauer D."/>
            <person name="Andreopoulos W."/>
            <person name="Pangilinan J."/>
            <person name="LaButti K."/>
            <person name="Riley R."/>
            <person name="Lipzen A."/>
            <person name="Clum A."/>
            <person name="Drula E."/>
            <person name="Henrissat B."/>
            <person name="Kohler A."/>
            <person name="Grigoriev I.V."/>
            <person name="Martin F.M."/>
            <person name="Hacquard S."/>
        </authorList>
    </citation>
    <scope>NUCLEOTIDE SEQUENCE</scope>
    <source>
        <strain evidence="2">MPI-SDFR-AT-0120</strain>
    </source>
</reference>
<gene>
    <name evidence="2" type="ORF">FB567DRAFT_403478</name>
</gene>
<evidence type="ECO:0000256" key="1">
    <source>
        <dbReference type="SAM" id="Phobius"/>
    </source>
</evidence>
<feature type="non-terminal residue" evidence="2">
    <location>
        <position position="227"/>
    </location>
</feature>
<keyword evidence="1" id="KW-0472">Membrane</keyword>
<dbReference type="OrthoDB" id="3801338at2759"/>
<proteinExistence type="predicted"/>
<sequence length="227" mass="26298">LENFLEMIRQARQDLLQGPLVTVFVGAVAVVGVFKRVAMAVSKNLNAHFSQNPESVEYHFPAGYLDPGAVRTLLVTWVRDNARKFEAYAVPMHDTFAQNVALLRASRMLGMELYTKHILHAFVEYLKDKLPSYEEIAIVERNATSNKDPLWTAMVNHLCHERYKKYMPDPEEFEAFLDQHPRLKKAIESADAYFLADGKKKYEAKEAQWRARREKNQEEKRARIAKE</sequence>
<keyword evidence="1" id="KW-0812">Transmembrane</keyword>
<feature type="non-terminal residue" evidence="2">
    <location>
        <position position="1"/>
    </location>
</feature>
<evidence type="ECO:0000313" key="2">
    <source>
        <dbReference type="EMBL" id="KAH7082185.1"/>
    </source>
</evidence>
<evidence type="ECO:0000313" key="3">
    <source>
        <dbReference type="Proteomes" id="UP000813461"/>
    </source>
</evidence>
<dbReference type="AlphaFoldDB" id="A0A8K0R0N4"/>
<keyword evidence="1" id="KW-1133">Transmembrane helix</keyword>